<sequence>MPVEEMELESKLLSILQGTRVNKALIRPYPITTNGIVTYAEFDLNKGKFVLIIDTDCDNHTNTVAHPTTVFLPNNHYPVDSFKVEVTAGSTTYKYNKFLQVLEWNHQVGIGNIKMTVTNDNEGEEEPANYSLNSLKCLACGYL</sequence>
<dbReference type="Proteomes" id="UP001165064">
    <property type="component" value="Unassembled WGS sequence"/>
</dbReference>
<evidence type="ECO:0000313" key="1">
    <source>
        <dbReference type="EMBL" id="GME86033.1"/>
    </source>
</evidence>
<evidence type="ECO:0000313" key="2">
    <source>
        <dbReference type="Proteomes" id="UP001165064"/>
    </source>
</evidence>
<protein>
    <submittedName>
        <fullName evidence="1">Unnamed protein product</fullName>
    </submittedName>
</protein>
<comment type="caution">
    <text evidence="1">The sequence shown here is derived from an EMBL/GenBank/DDBJ whole genome shotgun (WGS) entry which is preliminary data.</text>
</comment>
<name>A0ACB5TDF4_AMBMO</name>
<keyword evidence="2" id="KW-1185">Reference proteome</keyword>
<organism evidence="1 2">
    <name type="scientific">Ambrosiozyma monospora</name>
    <name type="common">Yeast</name>
    <name type="synonym">Endomycopsis monosporus</name>
    <dbReference type="NCBI Taxonomy" id="43982"/>
    <lineage>
        <taxon>Eukaryota</taxon>
        <taxon>Fungi</taxon>
        <taxon>Dikarya</taxon>
        <taxon>Ascomycota</taxon>
        <taxon>Saccharomycotina</taxon>
        <taxon>Pichiomycetes</taxon>
        <taxon>Pichiales</taxon>
        <taxon>Pichiaceae</taxon>
        <taxon>Ambrosiozyma</taxon>
    </lineage>
</organism>
<gene>
    <name evidence="1" type="ORF">Amon02_000784400</name>
</gene>
<accession>A0ACB5TDF4</accession>
<reference evidence="1" key="1">
    <citation type="submission" date="2023-04" db="EMBL/GenBank/DDBJ databases">
        <title>Ambrosiozyma monospora NBRC 10751.</title>
        <authorList>
            <person name="Ichikawa N."/>
            <person name="Sato H."/>
            <person name="Tonouchi N."/>
        </authorList>
    </citation>
    <scope>NUCLEOTIDE SEQUENCE</scope>
    <source>
        <strain evidence="1">NBRC 10751</strain>
    </source>
</reference>
<dbReference type="EMBL" id="BSXS01006721">
    <property type="protein sequence ID" value="GME86033.1"/>
    <property type="molecule type" value="Genomic_DNA"/>
</dbReference>
<proteinExistence type="predicted"/>